<proteinExistence type="predicted"/>
<reference evidence="2" key="1">
    <citation type="submission" date="2020-08" db="EMBL/GenBank/DDBJ databases">
        <title>Phytoplasma sp. strain PR08 associated with Phyllody Disease of Parthenium hysterophorus.</title>
        <authorList>
            <person name="Kirdat K."/>
            <person name="Tiwarekar B."/>
            <person name="Yadav A."/>
        </authorList>
    </citation>
    <scope>NUCLEOTIDE SEQUENCE [LARGE SCALE GENOMIC DNA]</scope>
    <source>
        <strain evidence="2">PR08</strain>
    </source>
</reference>
<feature type="domain" description="Fatty acid kinase subunit A-like C-terminal" evidence="1">
    <location>
        <begin position="1"/>
        <end position="56"/>
    </location>
</feature>
<accession>A0A7S7FZJ5</accession>
<sequence length="57" mass="6909">MITKTTQLITIFYDQQLEKHDSLIGLEKFLFNNYNDLEINKIKNNDNMHYYLILVEN</sequence>
<name>A0A7S7FZJ5_9MOLU</name>
<dbReference type="EMBL" id="CP060385">
    <property type="protein sequence ID" value="QOX89392.1"/>
    <property type="molecule type" value="Genomic_DNA"/>
</dbReference>
<dbReference type="AlphaFoldDB" id="A0A7S7FZJ5"/>
<evidence type="ECO:0000259" key="1">
    <source>
        <dbReference type="Pfam" id="PF13684"/>
    </source>
</evidence>
<gene>
    <name evidence="2" type="ORF">H7685_00230</name>
</gene>
<dbReference type="InterPro" id="IPR033470">
    <property type="entry name" value="FakA-like_C"/>
</dbReference>
<evidence type="ECO:0000313" key="2">
    <source>
        <dbReference type="EMBL" id="QOX89392.1"/>
    </source>
</evidence>
<protein>
    <recommendedName>
        <fullName evidence="1">Fatty acid kinase subunit A-like C-terminal domain-containing protein</fullName>
    </recommendedName>
</protein>
<dbReference type="Pfam" id="PF13684">
    <property type="entry name" value="FakA-like_C"/>
    <property type="match status" value="1"/>
</dbReference>
<organism evidence="2">
    <name type="scientific">Candidatus Phytoplasma australasiaticum subsp. australasiaticum</name>
    <dbReference type="NCBI Taxonomy" id="2832407"/>
    <lineage>
        <taxon>Bacteria</taxon>
        <taxon>Bacillati</taxon>
        <taxon>Mycoplasmatota</taxon>
        <taxon>Mollicutes</taxon>
        <taxon>Acholeplasmatales</taxon>
        <taxon>Acholeplasmataceae</taxon>
        <taxon>Candidatus Phytoplasma</taxon>
        <taxon>16SrII (Peanut WB group)</taxon>
        <taxon>Candidatus Phytoplasma australasiaticum</taxon>
    </lineage>
</organism>